<protein>
    <submittedName>
        <fullName evidence="3">SRCR domain-containing protein</fullName>
    </submittedName>
</protein>
<dbReference type="WBParaSite" id="SBAD_0001208301-mRNA-1">
    <property type="protein sequence ID" value="SBAD_0001208301-mRNA-1"/>
    <property type="gene ID" value="SBAD_0001208301"/>
</dbReference>
<evidence type="ECO:0000313" key="2">
    <source>
        <dbReference type="Proteomes" id="UP000270296"/>
    </source>
</evidence>
<dbReference type="AlphaFoldDB" id="A0A183J745"/>
<evidence type="ECO:0000313" key="3">
    <source>
        <dbReference type="WBParaSite" id="SBAD_0001208301-mRNA-1"/>
    </source>
</evidence>
<evidence type="ECO:0000313" key="1">
    <source>
        <dbReference type="EMBL" id="VDP42193.1"/>
    </source>
</evidence>
<dbReference type="EMBL" id="UZAM01016196">
    <property type="protein sequence ID" value="VDP42193.1"/>
    <property type="molecule type" value="Genomic_DNA"/>
</dbReference>
<organism evidence="3">
    <name type="scientific">Soboliphyme baturini</name>
    <dbReference type="NCBI Taxonomy" id="241478"/>
    <lineage>
        <taxon>Eukaryota</taxon>
        <taxon>Metazoa</taxon>
        <taxon>Ecdysozoa</taxon>
        <taxon>Nematoda</taxon>
        <taxon>Enoplea</taxon>
        <taxon>Dorylaimia</taxon>
        <taxon>Dioctophymatida</taxon>
        <taxon>Dioctophymatoidea</taxon>
        <taxon>Soboliphymatidae</taxon>
        <taxon>Soboliphyme</taxon>
    </lineage>
</organism>
<dbReference type="Proteomes" id="UP000270296">
    <property type="component" value="Unassembled WGS sequence"/>
</dbReference>
<name>A0A183J745_9BILA</name>
<reference evidence="3" key="1">
    <citation type="submission" date="2016-06" db="UniProtKB">
        <authorList>
            <consortium name="WormBaseParasite"/>
        </authorList>
    </citation>
    <scope>IDENTIFICATION</scope>
</reference>
<sequence>MGIFRRPKPSLGRTPETLCCEDAWVQQRLVACRSTRSDCPCGWPTQLVTLHRVWLGNCRFTGVGWLPVPGPFFR</sequence>
<keyword evidence="2" id="KW-1185">Reference proteome</keyword>
<reference evidence="1 2" key="2">
    <citation type="submission" date="2018-11" db="EMBL/GenBank/DDBJ databases">
        <authorList>
            <consortium name="Pathogen Informatics"/>
        </authorList>
    </citation>
    <scope>NUCLEOTIDE SEQUENCE [LARGE SCALE GENOMIC DNA]</scope>
</reference>
<gene>
    <name evidence="1" type="ORF">SBAD_LOCUS11693</name>
</gene>
<proteinExistence type="predicted"/>
<accession>A0A183J745</accession>